<proteinExistence type="predicted"/>
<gene>
    <name evidence="1" type="ORF">GCM10009409_18400</name>
</gene>
<dbReference type="EMBL" id="BMQV01000015">
    <property type="protein sequence ID" value="GGP52314.1"/>
    <property type="molecule type" value="Genomic_DNA"/>
</dbReference>
<dbReference type="RefSeq" id="WP_188919562.1">
    <property type="nucleotide sequence ID" value="NZ_BMQV01000015.1"/>
</dbReference>
<dbReference type="Proteomes" id="UP000654367">
    <property type="component" value="Unassembled WGS sequence"/>
</dbReference>
<protein>
    <submittedName>
        <fullName evidence="1">Uncharacterized protein</fullName>
    </submittedName>
</protein>
<organism evidence="1 2">
    <name type="scientific">Shewanella saliphila</name>
    <dbReference type="NCBI Taxonomy" id="2282698"/>
    <lineage>
        <taxon>Bacteria</taxon>
        <taxon>Pseudomonadati</taxon>
        <taxon>Pseudomonadota</taxon>
        <taxon>Gammaproteobacteria</taxon>
        <taxon>Alteromonadales</taxon>
        <taxon>Shewanellaceae</taxon>
        <taxon>Shewanella</taxon>
    </lineage>
</organism>
<comment type="caution">
    <text evidence="1">The sequence shown here is derived from an EMBL/GenBank/DDBJ whole genome shotgun (WGS) entry which is preliminary data.</text>
</comment>
<reference evidence="2" key="1">
    <citation type="journal article" date="2019" name="Int. J. Syst. Evol. Microbiol.">
        <title>The Global Catalogue of Microorganisms (GCM) 10K type strain sequencing project: providing services to taxonomists for standard genome sequencing and annotation.</title>
        <authorList>
            <consortium name="The Broad Institute Genomics Platform"/>
            <consortium name="The Broad Institute Genome Sequencing Center for Infectious Disease"/>
            <person name="Wu L."/>
            <person name="Ma J."/>
        </authorList>
    </citation>
    <scope>NUCLEOTIDE SEQUENCE [LARGE SCALE GENOMIC DNA]</scope>
    <source>
        <strain evidence="2">JCM 32304</strain>
    </source>
</reference>
<name>A0ABQ2Q5N6_9GAMM</name>
<evidence type="ECO:0000313" key="2">
    <source>
        <dbReference type="Proteomes" id="UP000654367"/>
    </source>
</evidence>
<sequence length="113" mass="13194">MDKIEALDFANKHFNSVFNSSNTHFANVNKAKPVWWIEIPINKIKSPNLPYIHLLLKSDRALNWLKVDRQYFVDNLAGFKVRENKDVICLEINSNTFQNMVGPNRASFKQFLI</sequence>
<keyword evidence="2" id="KW-1185">Reference proteome</keyword>
<accession>A0ABQ2Q5N6</accession>
<evidence type="ECO:0000313" key="1">
    <source>
        <dbReference type="EMBL" id="GGP52314.1"/>
    </source>
</evidence>